<organism evidence="2 3">
    <name type="scientific">Campylobacter rectus</name>
    <name type="common">Wolinella recta</name>
    <dbReference type="NCBI Taxonomy" id="203"/>
    <lineage>
        <taxon>Bacteria</taxon>
        <taxon>Pseudomonadati</taxon>
        <taxon>Campylobacterota</taxon>
        <taxon>Epsilonproteobacteria</taxon>
        <taxon>Campylobacterales</taxon>
        <taxon>Campylobacteraceae</taxon>
        <taxon>Campylobacter</taxon>
    </lineage>
</organism>
<keyword evidence="1" id="KW-0472">Membrane</keyword>
<accession>A0A6G5QL52</accession>
<dbReference type="KEGG" id="crx:CRECT_0516"/>
<evidence type="ECO:0000256" key="1">
    <source>
        <dbReference type="SAM" id="Phobius"/>
    </source>
</evidence>
<sequence>MRKVSKKAKSIFYFLMFLPFHLFGAGGQNVLKTLETKANEQITEAGSSTASVINTVITVFGIIWVVVFLTIMFVNIEALKNNIKLLLGIAIILGIAYGLSAAAM</sequence>
<gene>
    <name evidence="2" type="ORF">CRECT_0516</name>
</gene>
<keyword evidence="1" id="KW-0812">Transmembrane</keyword>
<evidence type="ECO:0000313" key="3">
    <source>
        <dbReference type="Proteomes" id="UP000502377"/>
    </source>
</evidence>
<feature type="transmembrane region" description="Helical" evidence="1">
    <location>
        <begin position="85"/>
        <end position="103"/>
    </location>
</feature>
<feature type="transmembrane region" description="Helical" evidence="1">
    <location>
        <begin position="12"/>
        <end position="31"/>
    </location>
</feature>
<name>A0A6G5QL52_CAMRE</name>
<dbReference type="EMBL" id="CP012543">
    <property type="protein sequence ID" value="QCD46206.1"/>
    <property type="molecule type" value="Genomic_DNA"/>
</dbReference>
<dbReference type="AlphaFoldDB" id="A0A6G5QL52"/>
<proteinExistence type="predicted"/>
<protein>
    <submittedName>
        <fullName evidence="2">Putative membrane protein</fullName>
    </submittedName>
</protein>
<reference evidence="2 3" key="1">
    <citation type="submission" date="2016-07" db="EMBL/GenBank/DDBJ databases">
        <title>Comparative genomics of the Campylobacter concisus group.</title>
        <authorList>
            <person name="Miller W.G."/>
            <person name="Yee E."/>
            <person name="Chapman M.H."/>
            <person name="Huynh S."/>
            <person name="Bono J.L."/>
            <person name="On S.L.W."/>
            <person name="StLeger J."/>
            <person name="Foster G."/>
            <person name="Parker C.T."/>
        </authorList>
    </citation>
    <scope>NUCLEOTIDE SEQUENCE [LARGE SCALE GENOMIC DNA]</scope>
    <source>
        <strain evidence="2 3">ATCC 33238</strain>
    </source>
</reference>
<dbReference type="Proteomes" id="UP000502377">
    <property type="component" value="Chromosome"/>
</dbReference>
<evidence type="ECO:0000313" key="2">
    <source>
        <dbReference type="EMBL" id="QCD46206.1"/>
    </source>
</evidence>
<keyword evidence="1" id="KW-1133">Transmembrane helix</keyword>
<feature type="transmembrane region" description="Helical" evidence="1">
    <location>
        <begin position="51"/>
        <end position="73"/>
    </location>
</feature>